<dbReference type="InterPro" id="IPR000073">
    <property type="entry name" value="AB_hydrolase_1"/>
</dbReference>
<dbReference type="PANTHER" id="PTHR43194">
    <property type="entry name" value="HYDROLASE ALPHA/BETA FOLD FAMILY"/>
    <property type="match status" value="1"/>
</dbReference>
<dbReference type="PANTHER" id="PTHR43194:SF2">
    <property type="entry name" value="PEROXISOMAL MEMBRANE PROTEIN LPX1"/>
    <property type="match status" value="1"/>
</dbReference>
<evidence type="ECO:0000259" key="1">
    <source>
        <dbReference type="Pfam" id="PF12697"/>
    </source>
</evidence>
<dbReference type="Pfam" id="PF12697">
    <property type="entry name" value="Abhydrolase_6"/>
    <property type="match status" value="1"/>
</dbReference>
<dbReference type="Proteomes" id="UP000322545">
    <property type="component" value="Unassembled WGS sequence"/>
</dbReference>
<dbReference type="InterPro" id="IPR029058">
    <property type="entry name" value="AB_hydrolase_fold"/>
</dbReference>
<dbReference type="SUPFAM" id="SSF53474">
    <property type="entry name" value="alpha/beta-Hydrolases"/>
    <property type="match status" value="1"/>
</dbReference>
<keyword evidence="3" id="KW-1185">Reference proteome</keyword>
<dbReference type="AlphaFoldDB" id="A0A1M7F6Q8"/>
<gene>
    <name evidence="2" type="ORF">SAMN05443432_10471</name>
</gene>
<name>A0A1M7F6Q8_9RHOB</name>
<dbReference type="PRINTS" id="PR00111">
    <property type="entry name" value="ABHYDROLASE"/>
</dbReference>
<evidence type="ECO:0000313" key="3">
    <source>
        <dbReference type="Proteomes" id="UP000322545"/>
    </source>
</evidence>
<evidence type="ECO:0000313" key="2">
    <source>
        <dbReference type="EMBL" id="SHL99706.1"/>
    </source>
</evidence>
<protein>
    <submittedName>
        <fullName evidence="2">Pimeloyl-ACP methyl ester carboxylesterase</fullName>
    </submittedName>
</protein>
<dbReference type="EMBL" id="FRCB01000004">
    <property type="protein sequence ID" value="SHL99706.1"/>
    <property type="molecule type" value="Genomic_DNA"/>
</dbReference>
<dbReference type="RefSeq" id="WP_149779273.1">
    <property type="nucleotide sequence ID" value="NZ_FRCB01000004.1"/>
</dbReference>
<dbReference type="InterPro" id="IPR050228">
    <property type="entry name" value="Carboxylesterase_BioH"/>
</dbReference>
<sequence length="241" mass="26243">MRDPLVFLPGLMCDAELFAGQIAALSHDYPVCVVPVSHGERLEEVASALMHVLPPRFALVGHSMGGMAAMEILRRAPERVSRIALMDTSPLAETPQASADYEPAIIKLKSGRLQEAVEALVPSASLAAGAGRPTVRAQLLEMAERVGEGGIIRQLRSMQRRRDYQPTLRRCKVPTLVMCGAEDLLMPPKRHEFMAGLIPYARLEVIAGAGHLPPLEQPEATTGALRAWLEQPYVLQTRADA</sequence>
<reference evidence="2 3" key="1">
    <citation type="submission" date="2016-11" db="EMBL/GenBank/DDBJ databases">
        <authorList>
            <person name="Varghese N."/>
            <person name="Submissions S."/>
        </authorList>
    </citation>
    <scope>NUCLEOTIDE SEQUENCE [LARGE SCALE GENOMIC DNA]</scope>
    <source>
        <strain evidence="2 3">DSM 28249</strain>
    </source>
</reference>
<accession>A0A1M7F6Q8</accession>
<feature type="domain" description="AB hydrolase-1" evidence="1">
    <location>
        <begin position="5"/>
        <end position="221"/>
    </location>
</feature>
<dbReference type="Gene3D" id="3.40.50.1820">
    <property type="entry name" value="alpha/beta hydrolase"/>
    <property type="match status" value="1"/>
</dbReference>
<organism evidence="2 3">
    <name type="scientific">Roseovarius litoreus</name>
    <dbReference type="NCBI Taxonomy" id="1155722"/>
    <lineage>
        <taxon>Bacteria</taxon>
        <taxon>Pseudomonadati</taxon>
        <taxon>Pseudomonadota</taxon>
        <taxon>Alphaproteobacteria</taxon>
        <taxon>Rhodobacterales</taxon>
        <taxon>Roseobacteraceae</taxon>
        <taxon>Roseovarius</taxon>
    </lineage>
</organism>
<proteinExistence type="predicted"/>